<dbReference type="Proteomes" id="UP000636800">
    <property type="component" value="Unassembled WGS sequence"/>
</dbReference>
<comment type="caution">
    <text evidence="1">The sequence shown here is derived from an EMBL/GenBank/DDBJ whole genome shotgun (WGS) entry which is preliminary data.</text>
</comment>
<gene>
    <name evidence="2" type="ORF">HPP92_029155</name>
    <name evidence="1" type="ORF">HPP92_029166</name>
</gene>
<evidence type="ECO:0000313" key="4">
    <source>
        <dbReference type="Proteomes" id="UP000639772"/>
    </source>
</evidence>
<protein>
    <submittedName>
        <fullName evidence="1">Uncharacterized protein</fullName>
    </submittedName>
</protein>
<evidence type="ECO:0000313" key="1">
    <source>
        <dbReference type="EMBL" id="KAG0445782.1"/>
    </source>
</evidence>
<sequence length="53" mass="5924">MAVLLRNAEWITNCMDSTLVVEGSVREWTNRGMIVTCLKVYPGHCGMNLPSLL</sequence>
<name>A0A835P858_VANPL</name>
<evidence type="ECO:0000313" key="2">
    <source>
        <dbReference type="EMBL" id="KAG0445798.1"/>
    </source>
</evidence>
<dbReference type="AlphaFoldDB" id="A0A835P858"/>
<keyword evidence="3" id="KW-1185">Reference proteome</keyword>
<accession>A0A835P858</accession>
<evidence type="ECO:0000313" key="3">
    <source>
        <dbReference type="Proteomes" id="UP000636800"/>
    </source>
</evidence>
<reference evidence="3 4" key="1">
    <citation type="journal article" date="2020" name="Nat. Food">
        <title>A phased Vanilla planifolia genome enables genetic improvement of flavour and production.</title>
        <authorList>
            <person name="Hasing T."/>
            <person name="Tang H."/>
            <person name="Brym M."/>
            <person name="Khazi F."/>
            <person name="Huang T."/>
            <person name="Chambers A.H."/>
        </authorList>
    </citation>
    <scope>NUCLEOTIDE SEQUENCE [LARGE SCALE GENOMIC DNA]</scope>
    <source>
        <tissue evidence="1">Leaf</tissue>
    </source>
</reference>
<proteinExistence type="predicted"/>
<dbReference type="Proteomes" id="UP000639772">
    <property type="component" value="Unassembled WGS sequence"/>
</dbReference>
<dbReference type="EMBL" id="JADCNM010000655">
    <property type="protein sequence ID" value="KAG0445782.1"/>
    <property type="molecule type" value="Genomic_DNA"/>
</dbReference>
<dbReference type="EMBL" id="JADCNL010000654">
    <property type="protein sequence ID" value="KAG0445798.1"/>
    <property type="molecule type" value="Genomic_DNA"/>
</dbReference>
<organism evidence="1 4">
    <name type="scientific">Vanilla planifolia</name>
    <name type="common">Vanilla</name>
    <dbReference type="NCBI Taxonomy" id="51239"/>
    <lineage>
        <taxon>Eukaryota</taxon>
        <taxon>Viridiplantae</taxon>
        <taxon>Streptophyta</taxon>
        <taxon>Embryophyta</taxon>
        <taxon>Tracheophyta</taxon>
        <taxon>Spermatophyta</taxon>
        <taxon>Magnoliopsida</taxon>
        <taxon>Liliopsida</taxon>
        <taxon>Asparagales</taxon>
        <taxon>Orchidaceae</taxon>
        <taxon>Vanilloideae</taxon>
        <taxon>Vanilleae</taxon>
        <taxon>Vanilla</taxon>
    </lineage>
</organism>